<dbReference type="InterPro" id="IPR000835">
    <property type="entry name" value="HTH_MarR-typ"/>
</dbReference>
<dbReference type="PANTHER" id="PTHR33164:SF101">
    <property type="entry name" value="TRANSCRIPTIONAL REPRESSOR MPRA"/>
    <property type="match status" value="1"/>
</dbReference>
<sequence length="169" mass="18231">MPPLPFDPIREAGRQWERHWGAETAPPMEAVISIVRAQQIVVARLNAVLHGFGLTYSRYEALMLLFYSREGSLPLGKMGVRLQVHLTNVTKLVAALEARGLADRAPHPDDRRTTLASITPAGRDVAAAATHAVNAIDFGTAPLAPGALDGIIVPLRDLRRAAGDFADPE</sequence>
<accession>A0A6J7K8C9</accession>
<dbReference type="PANTHER" id="PTHR33164">
    <property type="entry name" value="TRANSCRIPTIONAL REGULATOR, MARR FAMILY"/>
    <property type="match status" value="1"/>
</dbReference>
<protein>
    <submittedName>
        <fullName evidence="2">Unannotated protein</fullName>
    </submittedName>
</protein>
<dbReference type="AlphaFoldDB" id="A0A6J7K8C9"/>
<evidence type="ECO:0000259" key="1">
    <source>
        <dbReference type="PROSITE" id="PS50995"/>
    </source>
</evidence>
<dbReference type="InterPro" id="IPR036390">
    <property type="entry name" value="WH_DNA-bd_sf"/>
</dbReference>
<feature type="domain" description="HTH marR-type" evidence="1">
    <location>
        <begin position="27"/>
        <end position="169"/>
    </location>
</feature>
<dbReference type="EMBL" id="CAFBMK010000344">
    <property type="protein sequence ID" value="CAB4951243.1"/>
    <property type="molecule type" value="Genomic_DNA"/>
</dbReference>
<dbReference type="GO" id="GO:0003700">
    <property type="term" value="F:DNA-binding transcription factor activity"/>
    <property type="evidence" value="ECO:0007669"/>
    <property type="project" value="InterPro"/>
</dbReference>
<proteinExistence type="predicted"/>
<reference evidence="2" key="1">
    <citation type="submission" date="2020-05" db="EMBL/GenBank/DDBJ databases">
        <authorList>
            <person name="Chiriac C."/>
            <person name="Salcher M."/>
            <person name="Ghai R."/>
            <person name="Kavagutti S V."/>
        </authorList>
    </citation>
    <scope>NUCLEOTIDE SEQUENCE</scope>
</reference>
<gene>
    <name evidence="2" type="ORF">UFOPK3564_03495</name>
</gene>
<dbReference type="Pfam" id="PF01047">
    <property type="entry name" value="MarR"/>
    <property type="match status" value="1"/>
</dbReference>
<dbReference type="PROSITE" id="PS50995">
    <property type="entry name" value="HTH_MARR_2"/>
    <property type="match status" value="1"/>
</dbReference>
<organism evidence="2">
    <name type="scientific">freshwater metagenome</name>
    <dbReference type="NCBI Taxonomy" id="449393"/>
    <lineage>
        <taxon>unclassified sequences</taxon>
        <taxon>metagenomes</taxon>
        <taxon>ecological metagenomes</taxon>
    </lineage>
</organism>
<dbReference type="SUPFAM" id="SSF46785">
    <property type="entry name" value="Winged helix' DNA-binding domain"/>
    <property type="match status" value="1"/>
</dbReference>
<dbReference type="GO" id="GO:0006950">
    <property type="term" value="P:response to stress"/>
    <property type="evidence" value="ECO:0007669"/>
    <property type="project" value="TreeGrafter"/>
</dbReference>
<dbReference type="InterPro" id="IPR039422">
    <property type="entry name" value="MarR/SlyA-like"/>
</dbReference>
<evidence type="ECO:0000313" key="2">
    <source>
        <dbReference type="EMBL" id="CAB4951243.1"/>
    </source>
</evidence>
<dbReference type="SMART" id="SM00347">
    <property type="entry name" value="HTH_MARR"/>
    <property type="match status" value="1"/>
</dbReference>
<dbReference type="InterPro" id="IPR036388">
    <property type="entry name" value="WH-like_DNA-bd_sf"/>
</dbReference>
<name>A0A6J7K8C9_9ZZZZ</name>
<dbReference type="Gene3D" id="1.10.10.10">
    <property type="entry name" value="Winged helix-like DNA-binding domain superfamily/Winged helix DNA-binding domain"/>
    <property type="match status" value="1"/>
</dbReference>